<comment type="similarity">
    <text evidence="12">Belongs to the carbohydrate kinase PfkB family. Ribokinase subfamily.</text>
</comment>
<keyword evidence="9 12" id="KW-0460">Magnesium</keyword>
<dbReference type="InterPro" id="IPR002139">
    <property type="entry name" value="Ribo/fructo_kinase"/>
</dbReference>
<dbReference type="EMBL" id="QJJQ01000009">
    <property type="protein sequence ID" value="PXW85879.1"/>
    <property type="molecule type" value="Genomic_DNA"/>
</dbReference>
<keyword evidence="5 12" id="KW-0479">Metal-binding</keyword>
<comment type="similarity">
    <text evidence="1">Belongs to the carbohydrate kinase pfkB family.</text>
</comment>
<evidence type="ECO:0000256" key="10">
    <source>
        <dbReference type="ARBA" id="ARBA00022958"/>
    </source>
</evidence>
<evidence type="ECO:0000259" key="13">
    <source>
        <dbReference type="Pfam" id="PF00294"/>
    </source>
</evidence>
<feature type="binding site" evidence="12">
    <location>
        <position position="250"/>
    </location>
    <ligand>
        <name>substrate</name>
    </ligand>
</feature>
<evidence type="ECO:0000256" key="12">
    <source>
        <dbReference type="HAMAP-Rule" id="MF_01987"/>
    </source>
</evidence>
<dbReference type="InterPro" id="IPR002173">
    <property type="entry name" value="Carboh/pur_kinase_PfkB_CS"/>
</dbReference>
<dbReference type="InterPro" id="IPR029056">
    <property type="entry name" value="Ribokinase-like"/>
</dbReference>
<dbReference type="HAMAP" id="MF_01987">
    <property type="entry name" value="Ribokinase"/>
    <property type="match status" value="1"/>
</dbReference>
<reference evidence="14 15" key="1">
    <citation type="submission" date="2018-05" db="EMBL/GenBank/DDBJ databases">
        <title>Genomic Encyclopedia of Type Strains, Phase IV (KMG-IV): sequencing the most valuable type-strain genomes for metagenomic binning, comparative biology and taxonomic classification.</title>
        <authorList>
            <person name="Goeker M."/>
        </authorList>
    </citation>
    <scope>NUCLEOTIDE SEQUENCE [LARGE SCALE GENOMIC DNA]</scope>
    <source>
        <strain evidence="14 15">DSM 28556</strain>
    </source>
</reference>
<dbReference type="PROSITE" id="PS00584">
    <property type="entry name" value="PFKB_KINASES_2"/>
    <property type="match status" value="1"/>
</dbReference>
<comment type="pathway">
    <text evidence="12">Carbohydrate metabolism; D-ribose degradation; D-ribose 5-phosphate from beta-D-ribopyranose: step 2/2.</text>
</comment>
<gene>
    <name evidence="12" type="primary">rbsK</name>
    <name evidence="14" type="ORF">DFR56_10941</name>
</gene>
<accession>A0A2V3WAV7</accession>
<dbReference type="RefSeq" id="WP_110395848.1">
    <property type="nucleotide sequence ID" value="NZ_JBHUHB010000001.1"/>
</dbReference>
<keyword evidence="11 12" id="KW-0119">Carbohydrate metabolism</keyword>
<dbReference type="OrthoDB" id="9775849at2"/>
<feature type="binding site" evidence="12">
    <location>
        <position position="285"/>
    </location>
    <ligand>
        <name>K(+)</name>
        <dbReference type="ChEBI" id="CHEBI:29103"/>
    </ligand>
</feature>
<dbReference type="CDD" id="cd01174">
    <property type="entry name" value="ribokinase"/>
    <property type="match status" value="1"/>
</dbReference>
<evidence type="ECO:0000256" key="2">
    <source>
        <dbReference type="ARBA" id="ARBA00012035"/>
    </source>
</evidence>
<dbReference type="PANTHER" id="PTHR10584:SF166">
    <property type="entry name" value="RIBOKINASE"/>
    <property type="match status" value="1"/>
</dbReference>
<evidence type="ECO:0000256" key="8">
    <source>
        <dbReference type="ARBA" id="ARBA00022840"/>
    </source>
</evidence>
<feature type="binding site" evidence="12">
    <location>
        <begin position="11"/>
        <end position="13"/>
    </location>
    <ligand>
        <name>substrate</name>
    </ligand>
</feature>
<keyword evidence="15" id="KW-1185">Reference proteome</keyword>
<comment type="activity regulation">
    <text evidence="12">Activated by a monovalent cation that binds near, but not in, the active site. The most likely occupant of the site in vivo is potassium. Ion binding induces a conformational change that may alter substrate affinity.</text>
</comment>
<dbReference type="SUPFAM" id="SSF53613">
    <property type="entry name" value="Ribokinase-like"/>
    <property type="match status" value="1"/>
</dbReference>
<dbReference type="InterPro" id="IPR011611">
    <property type="entry name" value="PfkB_dom"/>
</dbReference>
<proteinExistence type="inferred from homology"/>
<feature type="binding site" evidence="12">
    <location>
        <position position="246"/>
    </location>
    <ligand>
        <name>K(+)</name>
        <dbReference type="ChEBI" id="CHEBI:29103"/>
    </ligand>
</feature>
<dbReference type="EC" id="2.7.1.15" evidence="2 12"/>
<dbReference type="GO" id="GO:0046872">
    <property type="term" value="F:metal ion binding"/>
    <property type="evidence" value="ECO:0007669"/>
    <property type="project" value="UniProtKB-KW"/>
</dbReference>
<comment type="subunit">
    <text evidence="12">Homodimer.</text>
</comment>
<comment type="cofactor">
    <cofactor evidence="12">
        <name>Mg(2+)</name>
        <dbReference type="ChEBI" id="CHEBI:18420"/>
    </cofactor>
    <text evidence="12">Requires a divalent cation, most likely magnesium in vivo, as an electrophilic catalyst to aid phosphoryl group transfer. It is the chelate of the metal and the nucleotide that is the actual substrate.</text>
</comment>
<name>A0A2V3WAV7_9BACI</name>
<dbReference type="GO" id="GO:0019303">
    <property type="term" value="P:D-ribose catabolic process"/>
    <property type="evidence" value="ECO:0007669"/>
    <property type="project" value="UniProtKB-UniRule"/>
</dbReference>
<comment type="caution">
    <text evidence="14">The sequence shown here is derived from an EMBL/GenBank/DDBJ whole genome shotgun (WGS) entry which is preliminary data.</text>
</comment>
<evidence type="ECO:0000313" key="14">
    <source>
        <dbReference type="EMBL" id="PXW85879.1"/>
    </source>
</evidence>
<feature type="domain" description="Carbohydrate kinase PfkB" evidence="13">
    <location>
        <begin position="2"/>
        <end position="291"/>
    </location>
</feature>
<dbReference type="GO" id="GO:0005737">
    <property type="term" value="C:cytoplasm"/>
    <property type="evidence" value="ECO:0007669"/>
    <property type="project" value="UniProtKB-SubCell"/>
</dbReference>
<evidence type="ECO:0000256" key="7">
    <source>
        <dbReference type="ARBA" id="ARBA00022777"/>
    </source>
</evidence>
<organism evidence="14 15">
    <name type="scientific">Pseudogracilibacillus auburnensis</name>
    <dbReference type="NCBI Taxonomy" id="1494959"/>
    <lineage>
        <taxon>Bacteria</taxon>
        <taxon>Bacillati</taxon>
        <taxon>Bacillota</taxon>
        <taxon>Bacilli</taxon>
        <taxon>Bacillales</taxon>
        <taxon>Bacillaceae</taxon>
        <taxon>Pseudogracilibacillus</taxon>
    </lineage>
</organism>
<keyword evidence="8 12" id="KW-0067">ATP-binding</keyword>
<evidence type="ECO:0000313" key="15">
    <source>
        <dbReference type="Proteomes" id="UP000247978"/>
    </source>
</evidence>
<keyword evidence="10 12" id="KW-0630">Potassium</keyword>
<feature type="active site" description="Proton acceptor" evidence="12">
    <location>
        <position position="250"/>
    </location>
</feature>
<feature type="binding site" evidence="12">
    <location>
        <begin position="217"/>
        <end position="222"/>
    </location>
    <ligand>
        <name>ATP</name>
        <dbReference type="ChEBI" id="CHEBI:30616"/>
    </ligand>
</feature>
<dbReference type="Gene3D" id="3.40.1190.20">
    <property type="match status" value="1"/>
</dbReference>
<dbReference type="GO" id="GO:0004747">
    <property type="term" value="F:ribokinase activity"/>
    <property type="evidence" value="ECO:0007669"/>
    <property type="project" value="UniProtKB-UniRule"/>
</dbReference>
<dbReference type="UniPathway" id="UPA00916">
    <property type="reaction ID" value="UER00889"/>
</dbReference>
<protein>
    <recommendedName>
        <fullName evidence="3 12">Ribokinase</fullName>
        <shortName evidence="12">RK</shortName>
        <ecNumber evidence="2 12">2.7.1.15</ecNumber>
    </recommendedName>
</protein>
<feature type="binding site" evidence="12">
    <location>
        <position position="283"/>
    </location>
    <ligand>
        <name>K(+)</name>
        <dbReference type="ChEBI" id="CHEBI:29103"/>
    </ligand>
</feature>
<evidence type="ECO:0000256" key="6">
    <source>
        <dbReference type="ARBA" id="ARBA00022741"/>
    </source>
</evidence>
<evidence type="ECO:0000256" key="5">
    <source>
        <dbReference type="ARBA" id="ARBA00022723"/>
    </source>
</evidence>
<feature type="binding site" evidence="12">
    <location>
        <position position="244"/>
    </location>
    <ligand>
        <name>K(+)</name>
        <dbReference type="ChEBI" id="CHEBI:29103"/>
    </ligand>
</feature>
<comment type="catalytic activity">
    <reaction evidence="12">
        <text>D-ribose + ATP = D-ribose 5-phosphate + ADP + H(+)</text>
        <dbReference type="Rhea" id="RHEA:13697"/>
        <dbReference type="ChEBI" id="CHEBI:15378"/>
        <dbReference type="ChEBI" id="CHEBI:30616"/>
        <dbReference type="ChEBI" id="CHEBI:47013"/>
        <dbReference type="ChEBI" id="CHEBI:78346"/>
        <dbReference type="ChEBI" id="CHEBI:456216"/>
        <dbReference type="EC" id="2.7.1.15"/>
    </reaction>
</comment>
<comment type="caution">
    <text evidence="12">Lacks conserved residue(s) required for the propagation of feature annotation.</text>
</comment>
<dbReference type="PRINTS" id="PR00990">
    <property type="entry name" value="RIBOKINASE"/>
</dbReference>
<feature type="binding site" evidence="12">
    <location>
        <position position="181"/>
    </location>
    <ligand>
        <name>ATP</name>
        <dbReference type="ChEBI" id="CHEBI:30616"/>
    </ligand>
</feature>
<feature type="binding site" evidence="12">
    <location>
        <position position="280"/>
    </location>
    <ligand>
        <name>K(+)</name>
        <dbReference type="ChEBI" id="CHEBI:29103"/>
    </ligand>
</feature>
<dbReference type="AlphaFoldDB" id="A0A2V3WAV7"/>
<evidence type="ECO:0000256" key="4">
    <source>
        <dbReference type="ARBA" id="ARBA00022679"/>
    </source>
</evidence>
<dbReference type="Proteomes" id="UP000247978">
    <property type="component" value="Unassembled WGS sequence"/>
</dbReference>
<feature type="binding site" evidence="12">
    <location>
        <begin position="39"/>
        <end position="43"/>
    </location>
    <ligand>
        <name>substrate</name>
    </ligand>
</feature>
<dbReference type="PANTHER" id="PTHR10584">
    <property type="entry name" value="SUGAR KINASE"/>
    <property type="match status" value="1"/>
</dbReference>
<evidence type="ECO:0000256" key="1">
    <source>
        <dbReference type="ARBA" id="ARBA00005380"/>
    </source>
</evidence>
<keyword evidence="6 12" id="KW-0547">Nucleotide-binding</keyword>
<feature type="binding site" evidence="12">
    <location>
        <position position="289"/>
    </location>
    <ligand>
        <name>K(+)</name>
        <dbReference type="ChEBI" id="CHEBI:29103"/>
    </ligand>
</feature>
<sequence>MSTILVAGSMNIDIVTKVNRHPLPGETIHGMETSLFPGGKGANQAVAAARLGASVCMVGAVGNDLFGNEIKRILSDDGIDLTHVKEKNSTTGMALITIDQTGENNIILSQGANGLITKEDISRVSYDRFDAILLQNEIPWEANAFVLEKAQHHQVKTVFNPAPALAISKDYLSLIDILILNEHEATEMTQYKCDTKEDIVRSVQFLIDCGVKEVIITLGKKGSFYMNNKQKVYSTAALQVPVVDTTAAGDTFIGAFIAKYMSGHSVEKSLDYASVAAAISVTIEGAQNSIPNVDKVNNFMQRKEESM</sequence>
<evidence type="ECO:0000256" key="3">
    <source>
        <dbReference type="ARBA" id="ARBA00016943"/>
    </source>
</evidence>
<comment type="function">
    <text evidence="12">Catalyzes the phosphorylation of ribose at O-5 in a reaction requiring ATP and magnesium. The resulting D-ribose-5-phosphate can then be used either for sythesis of nucleotides, histidine, and tryptophan, or as a component of the pentose phosphate pathway.</text>
</comment>
<evidence type="ECO:0000256" key="11">
    <source>
        <dbReference type="ARBA" id="ARBA00023277"/>
    </source>
</evidence>
<dbReference type="InterPro" id="IPR011877">
    <property type="entry name" value="Ribokinase"/>
</dbReference>
<evidence type="ECO:0000256" key="9">
    <source>
        <dbReference type="ARBA" id="ARBA00022842"/>
    </source>
</evidence>
<comment type="subcellular location">
    <subcellularLocation>
        <location evidence="12">Cytoplasm</location>
    </subcellularLocation>
</comment>
<feature type="binding site" evidence="12">
    <location>
        <begin position="249"/>
        <end position="250"/>
    </location>
    <ligand>
        <name>ATP</name>
        <dbReference type="ChEBI" id="CHEBI:30616"/>
    </ligand>
</feature>
<keyword evidence="7 12" id="KW-0418">Kinase</keyword>
<dbReference type="NCBIfam" id="TIGR02152">
    <property type="entry name" value="D_ribokin_bact"/>
    <property type="match status" value="1"/>
</dbReference>
<dbReference type="GO" id="GO:0005524">
    <property type="term" value="F:ATP binding"/>
    <property type="evidence" value="ECO:0007669"/>
    <property type="project" value="UniProtKB-UniRule"/>
</dbReference>
<dbReference type="Pfam" id="PF00294">
    <property type="entry name" value="PfkB"/>
    <property type="match status" value="1"/>
</dbReference>
<keyword evidence="12" id="KW-0963">Cytoplasm</keyword>
<keyword evidence="4 12" id="KW-0808">Transferase</keyword>
<feature type="binding site" evidence="12">
    <location>
        <position position="137"/>
    </location>
    <ligand>
        <name>substrate</name>
    </ligand>
</feature>